<dbReference type="InterPro" id="IPR001128">
    <property type="entry name" value="Cyt_P450"/>
</dbReference>
<reference evidence="5 6" key="1">
    <citation type="submission" date="2013-03" db="EMBL/GenBank/DDBJ databases">
        <title>The Genome Sequence of Cladophialophora psammophila CBS 110553.</title>
        <authorList>
            <consortium name="The Broad Institute Genomics Platform"/>
            <person name="Cuomo C."/>
            <person name="de Hoog S."/>
            <person name="Gorbushina A."/>
            <person name="Walker B."/>
            <person name="Young S.K."/>
            <person name="Zeng Q."/>
            <person name="Gargeya S."/>
            <person name="Fitzgerald M."/>
            <person name="Haas B."/>
            <person name="Abouelleil A."/>
            <person name="Allen A.W."/>
            <person name="Alvarado L."/>
            <person name="Arachchi H.M."/>
            <person name="Berlin A.M."/>
            <person name="Chapman S.B."/>
            <person name="Gainer-Dewar J."/>
            <person name="Goldberg J."/>
            <person name="Griggs A."/>
            <person name="Gujja S."/>
            <person name="Hansen M."/>
            <person name="Howarth C."/>
            <person name="Imamovic A."/>
            <person name="Ireland A."/>
            <person name="Larimer J."/>
            <person name="McCowan C."/>
            <person name="Murphy C."/>
            <person name="Pearson M."/>
            <person name="Poon T.W."/>
            <person name="Priest M."/>
            <person name="Roberts A."/>
            <person name="Saif S."/>
            <person name="Shea T."/>
            <person name="Sisk P."/>
            <person name="Sykes S."/>
            <person name="Wortman J."/>
            <person name="Nusbaum C."/>
            <person name="Birren B."/>
        </authorList>
    </citation>
    <scope>NUCLEOTIDE SEQUENCE [LARGE SCALE GENOMIC DNA]</scope>
    <source>
        <strain evidence="5 6">CBS 110553</strain>
    </source>
</reference>
<dbReference type="Pfam" id="PF00067">
    <property type="entry name" value="p450"/>
    <property type="match status" value="1"/>
</dbReference>
<keyword evidence="4" id="KW-0349">Heme</keyword>
<dbReference type="GO" id="GO:0020037">
    <property type="term" value="F:heme binding"/>
    <property type="evidence" value="ECO:0007669"/>
    <property type="project" value="InterPro"/>
</dbReference>
<dbReference type="GeneID" id="19192796"/>
<keyword evidence="1 4" id="KW-0479">Metal-binding</keyword>
<evidence type="ECO:0000313" key="6">
    <source>
        <dbReference type="Proteomes" id="UP000019471"/>
    </source>
</evidence>
<comment type="caution">
    <text evidence="5">The sequence shown here is derived from an EMBL/GenBank/DDBJ whole genome shotgun (WGS) entry which is preliminary data.</text>
</comment>
<evidence type="ECO:0000256" key="4">
    <source>
        <dbReference type="RuleBase" id="RU000461"/>
    </source>
</evidence>
<evidence type="ECO:0000256" key="3">
    <source>
        <dbReference type="ARBA" id="ARBA00023004"/>
    </source>
</evidence>
<accession>W9XFK1</accession>
<dbReference type="GO" id="GO:0016705">
    <property type="term" value="F:oxidoreductase activity, acting on paired donors, with incorporation or reduction of molecular oxygen"/>
    <property type="evidence" value="ECO:0007669"/>
    <property type="project" value="InterPro"/>
</dbReference>
<evidence type="ECO:0000256" key="1">
    <source>
        <dbReference type="ARBA" id="ARBA00022723"/>
    </source>
</evidence>
<dbReference type="OrthoDB" id="3934656at2759"/>
<dbReference type="EMBL" id="AMGX01000012">
    <property type="protein sequence ID" value="EXJ69159.1"/>
    <property type="molecule type" value="Genomic_DNA"/>
</dbReference>
<protein>
    <recommendedName>
        <fullName evidence="7">Cytochrome P450 oxidoreductase</fullName>
    </recommendedName>
</protein>
<name>W9XFK1_9EURO</name>
<evidence type="ECO:0000313" key="5">
    <source>
        <dbReference type="EMBL" id="EXJ69159.1"/>
    </source>
</evidence>
<organism evidence="5 6">
    <name type="scientific">Cladophialophora psammophila CBS 110553</name>
    <dbReference type="NCBI Taxonomy" id="1182543"/>
    <lineage>
        <taxon>Eukaryota</taxon>
        <taxon>Fungi</taxon>
        <taxon>Dikarya</taxon>
        <taxon>Ascomycota</taxon>
        <taxon>Pezizomycotina</taxon>
        <taxon>Eurotiomycetes</taxon>
        <taxon>Chaetothyriomycetidae</taxon>
        <taxon>Chaetothyriales</taxon>
        <taxon>Herpotrichiellaceae</taxon>
        <taxon>Cladophialophora</taxon>
    </lineage>
</organism>
<dbReference type="RefSeq" id="XP_007746869.1">
    <property type="nucleotide sequence ID" value="XM_007748679.1"/>
</dbReference>
<keyword evidence="6" id="KW-1185">Reference proteome</keyword>
<gene>
    <name evidence="5" type="ORF">A1O5_08094</name>
</gene>
<dbReference type="InterPro" id="IPR017972">
    <property type="entry name" value="Cyt_P450_CS"/>
</dbReference>
<dbReference type="AlphaFoldDB" id="W9XFK1"/>
<dbReference type="HOGENOM" id="CLU_2605844_0_0_1"/>
<keyword evidence="2 4" id="KW-0560">Oxidoreductase</keyword>
<dbReference type="Gene3D" id="1.10.630.10">
    <property type="entry name" value="Cytochrome P450"/>
    <property type="match status" value="1"/>
</dbReference>
<dbReference type="InterPro" id="IPR036396">
    <property type="entry name" value="Cyt_P450_sf"/>
</dbReference>
<evidence type="ECO:0000256" key="2">
    <source>
        <dbReference type="ARBA" id="ARBA00023002"/>
    </source>
</evidence>
<dbReference type="Proteomes" id="UP000019471">
    <property type="component" value="Unassembled WGS sequence"/>
</dbReference>
<keyword evidence="3 4" id="KW-0408">Iron</keyword>
<dbReference type="GO" id="GO:0005506">
    <property type="term" value="F:iron ion binding"/>
    <property type="evidence" value="ECO:0007669"/>
    <property type="project" value="InterPro"/>
</dbReference>
<evidence type="ECO:0008006" key="7">
    <source>
        <dbReference type="Google" id="ProtNLM"/>
    </source>
</evidence>
<dbReference type="SUPFAM" id="SSF48264">
    <property type="entry name" value="Cytochrome P450"/>
    <property type="match status" value="1"/>
</dbReference>
<proteinExistence type="inferred from homology"/>
<sequence length="79" mass="8776">MNKTDLTWGAGDRACMGKNIARCEIYKLVATLYSTFDVQLVDPAKEWKLREALGVKPDGVEATLSFRLGASFDHLRTGK</sequence>
<dbReference type="PROSITE" id="PS00086">
    <property type="entry name" value="CYTOCHROME_P450"/>
    <property type="match status" value="1"/>
</dbReference>
<keyword evidence="4" id="KW-0503">Monooxygenase</keyword>
<comment type="similarity">
    <text evidence="4">Belongs to the cytochrome P450 family.</text>
</comment>
<dbReference type="GO" id="GO:0004497">
    <property type="term" value="F:monooxygenase activity"/>
    <property type="evidence" value="ECO:0007669"/>
    <property type="project" value="UniProtKB-KW"/>
</dbReference>